<protein>
    <submittedName>
        <fullName evidence="6">HK97 family phage prohead protease</fullName>
    </submittedName>
</protein>
<keyword evidence="2 6" id="KW-0645">Protease</keyword>
<feature type="domain" description="Prohead serine protease" evidence="5">
    <location>
        <begin position="33"/>
        <end position="183"/>
    </location>
</feature>
<keyword evidence="3" id="KW-0378">Hydrolase</keyword>
<evidence type="ECO:0000256" key="1">
    <source>
        <dbReference type="ARBA" id="ARBA00022612"/>
    </source>
</evidence>
<dbReference type="GO" id="GO:0006508">
    <property type="term" value="P:proteolysis"/>
    <property type="evidence" value="ECO:0007669"/>
    <property type="project" value="UniProtKB-KW"/>
</dbReference>
<dbReference type="InterPro" id="IPR054613">
    <property type="entry name" value="Peptidase_S78_dom"/>
</dbReference>
<keyword evidence="1" id="KW-1188">Viral release from host cell</keyword>
<evidence type="ECO:0000256" key="4">
    <source>
        <dbReference type="SAM" id="MobiDB-lite"/>
    </source>
</evidence>
<dbReference type="SUPFAM" id="SSF56563">
    <property type="entry name" value="Major capsid protein gp5"/>
    <property type="match status" value="1"/>
</dbReference>
<dbReference type="Pfam" id="PF04586">
    <property type="entry name" value="Peptidase_S78"/>
    <property type="match status" value="1"/>
</dbReference>
<dbReference type="Gene3D" id="3.30.2320.10">
    <property type="entry name" value="hypothetical protein PF0899 domain"/>
    <property type="match status" value="1"/>
</dbReference>
<evidence type="ECO:0000259" key="5">
    <source>
        <dbReference type="Pfam" id="PF04586"/>
    </source>
</evidence>
<sequence>MRCAASKASNPLPKPLPRRTRMSDIETRAVILDTRTDTQPDDIRTFTGRVVPWNTPTTLFPGLREQFAPGSVRIDPDQPPMLFRDHRTPIGRITALDDHDDGLHVTGHISATATGDDTLTLIRDGVLDRMSIGFEPVAADETRDADGTLITRTDTIIREASIVPFPAYPTAQITEHRHQEDHMTDQITRADLDTLATRADLDELTRRVETITAAPAQERRDTRSAGQIIKAIIAGDSATIDAANRWQDRAYQGAGLDDIPATIPAGIESLVQVIDTANPVAGLFKTAGLPATGMQVNFLKIKDKTIKVGKQSSPGADLPGPSKVAFETASAPIEVFGGWTELDLVTVQRMEVPELDTMLKAMAVEIGKARADRLLTALKSAVDERKSTDKVSISAVTSADAWSDAIVDAQIKFLDTGVPLDGLLVSPDVFKELRKLKDTSGHWLMGTFGTNNNIQGVIDGLSGQLGPIRVTLWNKADANTMTFWARDAVSIRTNGVVQLQDTNVINLTGQWSLHQLSATCVERPDLLLPVVVGAGA</sequence>
<dbReference type="Pfam" id="PF25209">
    <property type="entry name" value="Phage_capsid_4"/>
    <property type="match status" value="1"/>
</dbReference>
<reference evidence="6 7" key="1">
    <citation type="submission" date="2019-08" db="EMBL/GenBank/DDBJ databases">
        <title>In-depth cultivation of the pig gut microbiome towards novel bacterial diversity and tailored functional studies.</title>
        <authorList>
            <person name="Wylensek D."/>
            <person name="Hitch T.C.A."/>
            <person name="Clavel T."/>
        </authorList>
    </citation>
    <scope>NUCLEOTIDE SEQUENCE [LARGE SCALE GENOMIC DNA]</scope>
    <source>
        <strain evidence="6 7">WCA-380-WT-3A</strain>
    </source>
</reference>
<name>A0A7K0J7K4_9ACTN</name>
<comment type="caution">
    <text evidence="6">The sequence shown here is derived from an EMBL/GenBank/DDBJ whole genome shotgun (WGS) entry which is preliminary data.</text>
</comment>
<evidence type="ECO:0000256" key="2">
    <source>
        <dbReference type="ARBA" id="ARBA00022670"/>
    </source>
</evidence>
<dbReference type="InterPro" id="IPR006433">
    <property type="entry name" value="Prohead_protease"/>
</dbReference>
<proteinExistence type="predicted"/>
<dbReference type="Proteomes" id="UP000466104">
    <property type="component" value="Unassembled WGS sequence"/>
</dbReference>
<evidence type="ECO:0000313" key="7">
    <source>
        <dbReference type="Proteomes" id="UP000466104"/>
    </source>
</evidence>
<accession>A0A7K0J7K4</accession>
<dbReference type="EMBL" id="VUMG01000003">
    <property type="protein sequence ID" value="MSS45909.1"/>
    <property type="molecule type" value="Genomic_DNA"/>
</dbReference>
<dbReference type="GO" id="GO:0008233">
    <property type="term" value="F:peptidase activity"/>
    <property type="evidence" value="ECO:0007669"/>
    <property type="project" value="UniProtKB-KW"/>
</dbReference>
<evidence type="ECO:0000256" key="3">
    <source>
        <dbReference type="ARBA" id="ARBA00022801"/>
    </source>
</evidence>
<keyword evidence="7" id="KW-1185">Reference proteome</keyword>
<organism evidence="6 7">
    <name type="scientific">Cutibacterium porci</name>
    <dbReference type="NCBI Taxonomy" id="2605781"/>
    <lineage>
        <taxon>Bacteria</taxon>
        <taxon>Bacillati</taxon>
        <taxon>Actinomycetota</taxon>
        <taxon>Actinomycetes</taxon>
        <taxon>Propionibacteriales</taxon>
        <taxon>Propionibacteriaceae</taxon>
        <taxon>Cutibacterium</taxon>
    </lineage>
</organism>
<dbReference type="AlphaFoldDB" id="A0A7K0J7K4"/>
<feature type="region of interest" description="Disordered" evidence="4">
    <location>
        <begin position="1"/>
        <end position="25"/>
    </location>
</feature>
<evidence type="ECO:0000313" key="6">
    <source>
        <dbReference type="EMBL" id="MSS45909.1"/>
    </source>
</evidence>
<dbReference type="NCBIfam" id="TIGR01543">
    <property type="entry name" value="proheadase_HK97"/>
    <property type="match status" value="1"/>
</dbReference>
<gene>
    <name evidence="6" type="ORF">FYJ43_07635</name>
</gene>